<keyword evidence="3" id="KW-0489">Methyltransferase</keyword>
<dbReference type="Proteomes" id="UP000689967">
    <property type="component" value="Unassembled WGS sequence"/>
</dbReference>
<evidence type="ECO:0000259" key="2">
    <source>
        <dbReference type="Pfam" id="PF08484"/>
    </source>
</evidence>
<evidence type="ECO:0000313" key="3">
    <source>
        <dbReference type="EMBL" id="MBU8542816.1"/>
    </source>
</evidence>
<protein>
    <submittedName>
        <fullName evidence="3">Class I SAM-dependent methyltransferase</fullName>
    </submittedName>
</protein>
<keyword evidence="3" id="KW-0808">Transferase</keyword>
<dbReference type="RefSeq" id="WP_216873111.1">
    <property type="nucleotide sequence ID" value="NZ_JAERQM010000001.1"/>
</dbReference>
<dbReference type="Pfam" id="PF08484">
    <property type="entry name" value="Methyltransf_14"/>
    <property type="match status" value="1"/>
</dbReference>
<comment type="caution">
    <text evidence="3">The sequence shown here is derived from an EMBL/GenBank/DDBJ whole genome shotgun (WGS) entry which is preliminary data.</text>
</comment>
<dbReference type="GO" id="GO:0032259">
    <property type="term" value="P:methylation"/>
    <property type="evidence" value="ECO:0007669"/>
    <property type="project" value="UniProtKB-KW"/>
</dbReference>
<evidence type="ECO:0000313" key="4">
    <source>
        <dbReference type="Proteomes" id="UP000689967"/>
    </source>
</evidence>
<dbReference type="Pfam" id="PF13489">
    <property type="entry name" value="Methyltransf_23"/>
    <property type="match status" value="1"/>
</dbReference>
<gene>
    <name evidence="3" type="ORF">JJQ90_03830</name>
</gene>
<evidence type="ECO:0000259" key="1">
    <source>
        <dbReference type="Pfam" id="PF08421"/>
    </source>
</evidence>
<reference evidence="3 4" key="1">
    <citation type="submission" date="2021-01" db="EMBL/GenBank/DDBJ databases">
        <title>Roseomonas sp. nov, a bacterium isolated from an oil production mixture in Yumen Oilfield.</title>
        <authorList>
            <person name="Wu D."/>
        </authorList>
    </citation>
    <scope>NUCLEOTIDE SEQUENCE [LARGE SCALE GENOMIC DNA]</scope>
    <source>
        <strain evidence="3 4">ROY-5-3</strain>
    </source>
</reference>
<proteinExistence type="predicted"/>
<dbReference type="PANTHER" id="PTHR43861:SF5">
    <property type="entry name" value="BLL5978 PROTEIN"/>
    <property type="match status" value="1"/>
</dbReference>
<dbReference type="InterPro" id="IPR013691">
    <property type="entry name" value="MeTrfase_14"/>
</dbReference>
<sequence>MSEVKSRMVVPPPGVMLDMTCRCCGGHRVELVIDLGDQPHCNRLVRPDLAPGVEPHYPLRVGFCRDCSMVQIDHTIPKESMFTDYPYVSGTTKTLPAHFLATSQRIAAAYGVKAGDLVVDIGSNDGTWLKQWAFSGARVLGVEAAGNVAKLAQEAGVPTWHRFFNAECCADIRKEHGPAKVITAAGVFFHLEELHSVVEGIASLLSDDGVFVVQAIYLGGMVENTAFDQVYHEHLCYYTLKSLSALLEQHGLEVFEASLVDIHGGSIEAHVTRKGVRPVGDSVRAMQAEEVRKGFGEIETYRQFADNVLDLRKRLVALLEGYKNSGKSVWAYGAPAKGATLLNSFGIGPDLVQKAVEKNPMKVGLAIPGVRIPIEAEEGARPDAYLVLAWNFISEFLVKEREYLAGGGELVVPIPKVHAYGKESA</sequence>
<dbReference type="InterPro" id="IPR013630">
    <property type="entry name" value="Methyltransf_Zn-bd_dom_put"/>
</dbReference>
<organism evidence="3 4">
    <name type="scientific">Falsiroseomonas oleicola</name>
    <dbReference type="NCBI Taxonomy" id="2801474"/>
    <lineage>
        <taxon>Bacteria</taxon>
        <taxon>Pseudomonadati</taxon>
        <taxon>Pseudomonadota</taxon>
        <taxon>Alphaproteobacteria</taxon>
        <taxon>Acetobacterales</taxon>
        <taxon>Roseomonadaceae</taxon>
        <taxon>Falsiroseomonas</taxon>
    </lineage>
</organism>
<dbReference type="PANTHER" id="PTHR43861">
    <property type="entry name" value="TRANS-ACONITATE 2-METHYLTRANSFERASE-RELATED"/>
    <property type="match status" value="1"/>
</dbReference>
<name>A0ABS6H5L8_9PROT</name>
<accession>A0ABS6H5L8</accession>
<dbReference type="Pfam" id="PF08421">
    <property type="entry name" value="Methyltransf_13"/>
    <property type="match status" value="1"/>
</dbReference>
<dbReference type="EMBL" id="JAERQM010000001">
    <property type="protein sequence ID" value="MBU8542816.1"/>
    <property type="molecule type" value="Genomic_DNA"/>
</dbReference>
<dbReference type="GO" id="GO:0008168">
    <property type="term" value="F:methyltransferase activity"/>
    <property type="evidence" value="ECO:0007669"/>
    <property type="project" value="UniProtKB-KW"/>
</dbReference>
<keyword evidence="4" id="KW-1185">Reference proteome</keyword>
<feature type="domain" description="Methyltransferase putative zinc binding" evidence="1">
    <location>
        <begin position="21"/>
        <end position="82"/>
    </location>
</feature>
<feature type="domain" description="C-methyltransferase" evidence="2">
    <location>
        <begin position="262"/>
        <end position="415"/>
    </location>
</feature>